<evidence type="ECO:0000313" key="3">
    <source>
        <dbReference type="EMBL" id="AQQ69961.1"/>
    </source>
</evidence>
<dbReference type="Pfam" id="PF13542">
    <property type="entry name" value="HTH_Tnp_ISL3"/>
    <property type="match status" value="1"/>
</dbReference>
<proteinExistence type="predicted"/>
<dbReference type="EMBL" id="CP019646">
    <property type="protein sequence ID" value="AQQ69961.1"/>
    <property type="molecule type" value="Genomic_DNA"/>
</dbReference>
<feature type="domain" description="Transposase IS204/IS1001/IS1096/IS1165 DDE" evidence="1">
    <location>
        <begin position="94"/>
        <end position="336"/>
    </location>
</feature>
<dbReference type="KEGG" id="pbas:SMSP2_00295"/>
<feature type="domain" description="Transposase IS204/IS1001/IS1096/IS1165 helix-turn-helix" evidence="2">
    <location>
        <begin position="30"/>
        <end position="77"/>
    </location>
</feature>
<gene>
    <name evidence="3" type="ORF">SMSP2_00295</name>
    <name evidence="4" type="ORF">SMSP2_01104</name>
    <name evidence="5" type="ORF">SMSP2_02976</name>
</gene>
<name>A0A1Q2MBA9_9BACT</name>
<sequence>MLPVGNTKVEMSVSIPRLHCNDCGSIRQPDLPFADPKKHYVRALKRYVIDLCRLASIRDVAQITGLSWDTVKDIHKEYLQKKYKSINLKTVRRIAIDEKYLGKKRKFITIVFDLDMGRVIHVGNGKGKDALKGFWKRLKTSKAKIKAVATDMASGYIFAVMDNLPKAELVLDHFHLVKWFNEKLTRLRRQMFNEADLIGKKILKGSRWLLLKCPENLKIHSQQNKDERYRLQQALELNQPLATAYYMKERLRLLFECASENNARTELYNWIKEAESSGIRILKEAARQLRIWRRLILNWYKYPISTGKVEAANRKIGTLQRNAYGYRDEEYLMLRIYHLHKSNYSLTG</sequence>
<evidence type="ECO:0000313" key="6">
    <source>
        <dbReference type="Proteomes" id="UP000188181"/>
    </source>
</evidence>
<evidence type="ECO:0000313" key="5">
    <source>
        <dbReference type="EMBL" id="AQQ72586.1"/>
    </source>
</evidence>
<keyword evidence="6" id="KW-1185">Reference proteome</keyword>
<reference evidence="3" key="1">
    <citation type="submission" date="2017-02" db="EMBL/GenBank/DDBJ databases">
        <title>Comparative genomics and description of representatives of a novel lineage of planctomycetes thriving in anoxic sediments.</title>
        <authorList>
            <person name="Spring S."/>
            <person name="Bunk B."/>
            <person name="Sproer C."/>
            <person name="Klenk H.-P."/>
        </authorList>
    </citation>
    <scope>NUCLEOTIDE SEQUENCE [LARGE SCALE GENOMIC DNA]</scope>
    <source>
        <strain evidence="3">SM-Chi-D1</strain>
    </source>
</reference>
<protein>
    <submittedName>
        <fullName evidence="3">Transposase</fullName>
    </submittedName>
</protein>
<dbReference type="NCBIfam" id="NF033550">
    <property type="entry name" value="transpos_ISL3"/>
    <property type="match status" value="1"/>
</dbReference>
<dbReference type="EMBL" id="CP019646">
    <property type="protein sequence ID" value="AQQ70743.1"/>
    <property type="molecule type" value="Genomic_DNA"/>
</dbReference>
<dbReference type="InterPro" id="IPR002560">
    <property type="entry name" value="Transposase_DDE"/>
</dbReference>
<dbReference type="PANTHER" id="PTHR33498">
    <property type="entry name" value="TRANSPOSASE FOR INSERTION SEQUENCE ELEMENT IS1557"/>
    <property type="match status" value="1"/>
</dbReference>
<dbReference type="PANTHER" id="PTHR33498:SF1">
    <property type="entry name" value="TRANSPOSASE FOR INSERTION SEQUENCE ELEMENT IS1557"/>
    <property type="match status" value="1"/>
</dbReference>
<reference evidence="6" key="2">
    <citation type="submission" date="2017-02" db="EMBL/GenBank/DDBJ databases">
        <title>Comparative genomics and description of representatives of a novel lineage of planctomycetes thriving in anoxic sediments.</title>
        <authorList>
            <person name="Spring S."/>
            <person name="Bunk B."/>
            <person name="Sproer C."/>
        </authorList>
    </citation>
    <scope>NUCLEOTIDE SEQUENCE [LARGE SCALE GENOMIC DNA]</scope>
    <source>
        <strain evidence="6">SM-Chi-D1</strain>
    </source>
</reference>
<dbReference type="InterPro" id="IPR032877">
    <property type="entry name" value="Transposase_HTH"/>
</dbReference>
<dbReference type="KEGG" id="pbas:SMSP2_01104"/>
<dbReference type="InterPro" id="IPR047951">
    <property type="entry name" value="Transpos_ISL3"/>
</dbReference>
<dbReference type="Proteomes" id="UP000188181">
    <property type="component" value="Chromosome"/>
</dbReference>
<evidence type="ECO:0000313" key="4">
    <source>
        <dbReference type="EMBL" id="AQQ70743.1"/>
    </source>
</evidence>
<evidence type="ECO:0000259" key="1">
    <source>
        <dbReference type="Pfam" id="PF01610"/>
    </source>
</evidence>
<dbReference type="AlphaFoldDB" id="A0A1Q2MBA9"/>
<evidence type="ECO:0000259" key="2">
    <source>
        <dbReference type="Pfam" id="PF13542"/>
    </source>
</evidence>
<dbReference type="EMBL" id="CP019646">
    <property type="protein sequence ID" value="AQQ72586.1"/>
    <property type="molecule type" value="Genomic_DNA"/>
</dbReference>
<accession>A0A1Q2MBA9</accession>
<dbReference type="KEGG" id="pbas:SMSP2_02976"/>
<organism evidence="3 6">
    <name type="scientific">Limihaloglobus sulfuriphilus</name>
    <dbReference type="NCBI Taxonomy" id="1851148"/>
    <lineage>
        <taxon>Bacteria</taxon>
        <taxon>Pseudomonadati</taxon>
        <taxon>Planctomycetota</taxon>
        <taxon>Phycisphaerae</taxon>
        <taxon>Sedimentisphaerales</taxon>
        <taxon>Sedimentisphaeraceae</taxon>
        <taxon>Limihaloglobus</taxon>
    </lineage>
</organism>
<dbReference type="Pfam" id="PF01610">
    <property type="entry name" value="DDE_Tnp_ISL3"/>
    <property type="match status" value="1"/>
</dbReference>